<accession>A0A1G8KAR5</accession>
<dbReference type="Proteomes" id="UP000199163">
    <property type="component" value="Unassembled WGS sequence"/>
</dbReference>
<evidence type="ECO:0000313" key="2">
    <source>
        <dbReference type="Proteomes" id="UP000199163"/>
    </source>
</evidence>
<dbReference type="OrthoDB" id="2939902at2"/>
<dbReference type="EMBL" id="FNDK01000044">
    <property type="protein sequence ID" value="SDI40511.1"/>
    <property type="molecule type" value="Genomic_DNA"/>
</dbReference>
<protein>
    <submittedName>
        <fullName evidence="1">Fur-regulated basic protein A</fullName>
    </submittedName>
</protein>
<dbReference type="InterPro" id="IPR025072">
    <property type="entry name" value="Fur_reg_FbpA"/>
</dbReference>
<keyword evidence="2" id="KW-1185">Reference proteome</keyword>
<dbReference type="Pfam" id="PF13076">
    <property type="entry name" value="Fur_reg_FbpA"/>
    <property type="match status" value="1"/>
</dbReference>
<dbReference type="AlphaFoldDB" id="A0A1G8KAR5"/>
<sequence>MEALCYEKDKDQLITALLELNTYKMPDGRQFYEASEAELKEQFLLVQSHNC</sequence>
<reference evidence="2" key="1">
    <citation type="submission" date="2016-10" db="EMBL/GenBank/DDBJ databases">
        <authorList>
            <person name="Varghese N."/>
            <person name="Submissions S."/>
        </authorList>
    </citation>
    <scope>NUCLEOTIDE SEQUENCE [LARGE SCALE GENOMIC DNA]</scope>
    <source>
        <strain evidence="2">DSM 21632</strain>
    </source>
</reference>
<evidence type="ECO:0000313" key="1">
    <source>
        <dbReference type="EMBL" id="SDI40511.1"/>
    </source>
</evidence>
<name>A0A1G8KAR5_9BACI</name>
<gene>
    <name evidence="1" type="ORF">SAMN05192534_14412</name>
</gene>
<organism evidence="1 2">
    <name type="scientific">Alteribacillus persepolensis</name>
    <dbReference type="NCBI Taxonomy" id="568899"/>
    <lineage>
        <taxon>Bacteria</taxon>
        <taxon>Bacillati</taxon>
        <taxon>Bacillota</taxon>
        <taxon>Bacilli</taxon>
        <taxon>Bacillales</taxon>
        <taxon>Bacillaceae</taxon>
        <taxon>Alteribacillus</taxon>
    </lineage>
</organism>
<proteinExistence type="predicted"/>